<sequence>MRQSERQPLSVAVLASLLVHALALLVWQGLPRGDAFAGFSRAAPLPLDATIAMAMAKNMGSPVRKTPPAQISTSTSPVPLTASVPSSDDADAPAPGSALPPAMRDVPAGVVAIDPTYYLHAEVDVPPYPLTELSTLAASASGGQEALTPGRLVVELWIDDVGRVGRVDVLDTDLPAVLVASLEEALLRQPFTPAIRHGASVHARLKGELQYAPPPPRARLRR</sequence>
<dbReference type="Proteomes" id="UP000198607">
    <property type="component" value="Unassembled WGS sequence"/>
</dbReference>
<reference evidence="2 3" key="1">
    <citation type="submission" date="2016-10" db="EMBL/GenBank/DDBJ databases">
        <authorList>
            <person name="de Groot N.N."/>
        </authorList>
    </citation>
    <scope>NUCLEOTIDE SEQUENCE [LARGE SCALE GENOMIC DNA]</scope>
    <source>
        <strain evidence="2 3">DSM 5885</strain>
    </source>
</reference>
<evidence type="ECO:0000313" key="2">
    <source>
        <dbReference type="EMBL" id="SDH10014.1"/>
    </source>
</evidence>
<protein>
    <recommendedName>
        <fullName evidence="4">Protein TonB</fullName>
    </recommendedName>
</protein>
<dbReference type="RefSeq" id="WP_091935323.1">
    <property type="nucleotide sequence ID" value="NZ_FNCY01000003.1"/>
</dbReference>
<feature type="compositionally biased region" description="Low complexity" evidence="1">
    <location>
        <begin position="82"/>
        <end position="101"/>
    </location>
</feature>
<dbReference type="AlphaFoldDB" id="A0A1G7ZMW9"/>
<evidence type="ECO:0000313" key="3">
    <source>
        <dbReference type="Proteomes" id="UP000198607"/>
    </source>
</evidence>
<keyword evidence="3" id="KW-1185">Reference proteome</keyword>
<dbReference type="STRING" id="83767.SAMN05660652_01222"/>
<organism evidence="2 3">
    <name type="scientific">Propionivibrio dicarboxylicus</name>
    <dbReference type="NCBI Taxonomy" id="83767"/>
    <lineage>
        <taxon>Bacteria</taxon>
        <taxon>Pseudomonadati</taxon>
        <taxon>Pseudomonadota</taxon>
        <taxon>Betaproteobacteria</taxon>
        <taxon>Rhodocyclales</taxon>
        <taxon>Rhodocyclaceae</taxon>
        <taxon>Propionivibrio</taxon>
    </lineage>
</organism>
<feature type="region of interest" description="Disordered" evidence="1">
    <location>
        <begin position="61"/>
        <end position="101"/>
    </location>
</feature>
<feature type="compositionally biased region" description="Polar residues" evidence="1">
    <location>
        <begin position="69"/>
        <end position="78"/>
    </location>
</feature>
<proteinExistence type="predicted"/>
<evidence type="ECO:0008006" key="4">
    <source>
        <dbReference type="Google" id="ProtNLM"/>
    </source>
</evidence>
<accession>A0A1G7ZMW9</accession>
<name>A0A1G7ZMW9_9RHOO</name>
<evidence type="ECO:0000256" key="1">
    <source>
        <dbReference type="SAM" id="MobiDB-lite"/>
    </source>
</evidence>
<dbReference type="EMBL" id="FNCY01000003">
    <property type="protein sequence ID" value="SDH10014.1"/>
    <property type="molecule type" value="Genomic_DNA"/>
</dbReference>
<gene>
    <name evidence="2" type="ORF">SAMN05660652_01222</name>
</gene>